<proteinExistence type="predicted"/>
<feature type="domain" description="Peptidase M1 membrane alanine aminopeptidase" evidence="4">
    <location>
        <begin position="319"/>
        <end position="515"/>
    </location>
</feature>
<dbReference type="GO" id="GO:0008270">
    <property type="term" value="F:zinc ion binding"/>
    <property type="evidence" value="ECO:0007669"/>
    <property type="project" value="InterPro"/>
</dbReference>
<dbReference type="PANTHER" id="PTHR45726:SF3">
    <property type="entry name" value="LEUKOTRIENE A-4 HYDROLASE"/>
    <property type="match status" value="1"/>
</dbReference>
<dbReference type="InterPro" id="IPR014782">
    <property type="entry name" value="Peptidase_M1_dom"/>
</dbReference>
<dbReference type="CDD" id="cd09604">
    <property type="entry name" value="M1_APN_like"/>
    <property type="match status" value="1"/>
</dbReference>
<protein>
    <submittedName>
        <fullName evidence="5">M1 family metallopeptidase</fullName>
    </submittedName>
</protein>
<evidence type="ECO:0000313" key="6">
    <source>
        <dbReference type="Proteomes" id="UP000310477"/>
    </source>
</evidence>
<dbReference type="GO" id="GO:0008237">
    <property type="term" value="F:metallopeptidase activity"/>
    <property type="evidence" value="ECO:0007669"/>
    <property type="project" value="InterPro"/>
</dbReference>
<dbReference type="RefSeq" id="WP_136878296.1">
    <property type="nucleotide sequence ID" value="NZ_SWBO01000014.1"/>
</dbReference>
<feature type="chain" id="PRO_5020738490" evidence="3">
    <location>
        <begin position="19"/>
        <end position="528"/>
    </location>
</feature>
<feature type="signal peptide" evidence="3">
    <location>
        <begin position="1"/>
        <end position="18"/>
    </location>
</feature>
<dbReference type="OrthoDB" id="9814383at2"/>
<dbReference type="Proteomes" id="UP000310477">
    <property type="component" value="Unassembled WGS sequence"/>
</dbReference>
<sequence>MNKYIFLFLIFFSYSSFAQDKYWQQHLNYTIDVTLDDNDKTLTGFETIVYKNNSPSSLDFIWFHIYPNAYKNETTAMFQQIKNDPSRKKKLDKYTYGEIAGLNFKVNGKVAETEAHPNPQYIDVIKVKLPSALKPGDSTVITTDFKVKLPSYFSRSGYADGEFMITQWYPKPAVYDKDGWHEFPYLDMGEFYSEYADFKVNISLPSAYIVGATGILQNADELEQYKKIGAQNYASKNDKPVLYIPQNKSGNKTLTYVMKNAPDFAWFADKKFVVAYDTVQLNSGKVVDVFSYYFNKKNTLWLQSVDYAKDATKKYSNWIGEYDYPVVQVVEGPKNNASGGMEYPTITLITSPDAKPETLDAIITHEVGHNWFMSMLGSNERIHSWQDEGLNTYYQFRYEAEKYKSNSVMGEIPANIKALPVDQFQSAIYNAVMSIPIKSAIATPAAEFPTSDDYGMASYLKPALWLYMLEAAVGKDKVDLAFKNYYNNWKHKHPSPADMKAAFEQSLGSNLDKYFDLLKKEGSFKETK</sequence>
<comment type="cofactor">
    <cofactor evidence="2">
        <name>Zn(2+)</name>
        <dbReference type="ChEBI" id="CHEBI:29105"/>
    </cofactor>
    <text evidence="2">Binds 1 zinc ion per subunit.</text>
</comment>
<keyword evidence="2" id="KW-0862">Zinc</keyword>
<feature type="active site" description="Proton donor" evidence="1">
    <location>
        <position position="459"/>
    </location>
</feature>
<comment type="caution">
    <text evidence="5">The sequence shown here is derived from an EMBL/GenBank/DDBJ whole genome shotgun (WGS) entry which is preliminary data.</text>
</comment>
<keyword evidence="6" id="KW-1185">Reference proteome</keyword>
<evidence type="ECO:0000313" key="5">
    <source>
        <dbReference type="EMBL" id="TKB97097.1"/>
    </source>
</evidence>
<name>A0A4U1BXJ9_9SPHI</name>
<reference evidence="5 6" key="1">
    <citation type="submission" date="2019-04" db="EMBL/GenBank/DDBJ databases">
        <title>Pedobacter sp. AR-2-6 sp. nov., isolated from Arctic soil.</title>
        <authorList>
            <person name="Dahal R.H."/>
            <person name="Kim D.-U."/>
        </authorList>
    </citation>
    <scope>NUCLEOTIDE SEQUENCE [LARGE SCALE GENOMIC DNA]</scope>
    <source>
        <strain evidence="5 6">AR-2-6</strain>
    </source>
</reference>
<dbReference type="SUPFAM" id="SSF55486">
    <property type="entry name" value="Metalloproteases ('zincins'), catalytic domain"/>
    <property type="match status" value="1"/>
</dbReference>
<dbReference type="InterPro" id="IPR034015">
    <property type="entry name" value="M1_LTA4H"/>
</dbReference>
<gene>
    <name evidence="5" type="ORF">FA045_17060</name>
</gene>
<feature type="binding site" evidence="2">
    <location>
        <position position="388"/>
    </location>
    <ligand>
        <name>Zn(2+)</name>
        <dbReference type="ChEBI" id="CHEBI:29105"/>
        <note>catalytic</note>
    </ligand>
</feature>
<keyword evidence="3" id="KW-0732">Signal</keyword>
<keyword evidence="2" id="KW-0479">Metal-binding</keyword>
<dbReference type="AlphaFoldDB" id="A0A4U1BXJ9"/>
<accession>A0A4U1BXJ9</accession>
<dbReference type="InterPro" id="IPR027268">
    <property type="entry name" value="Peptidase_M4/M1_CTD_sf"/>
</dbReference>
<evidence type="ECO:0000259" key="4">
    <source>
        <dbReference type="Pfam" id="PF01433"/>
    </source>
</evidence>
<dbReference type="Gene3D" id="1.10.390.10">
    <property type="entry name" value="Neutral Protease Domain 2"/>
    <property type="match status" value="1"/>
</dbReference>
<evidence type="ECO:0000256" key="3">
    <source>
        <dbReference type="SAM" id="SignalP"/>
    </source>
</evidence>
<feature type="binding site" evidence="2">
    <location>
        <position position="369"/>
    </location>
    <ligand>
        <name>Zn(2+)</name>
        <dbReference type="ChEBI" id="CHEBI:29105"/>
        <note>catalytic</note>
    </ligand>
</feature>
<evidence type="ECO:0000256" key="1">
    <source>
        <dbReference type="PIRSR" id="PIRSR634015-1"/>
    </source>
</evidence>
<dbReference type="Pfam" id="PF01433">
    <property type="entry name" value="Peptidase_M1"/>
    <property type="match status" value="1"/>
</dbReference>
<evidence type="ECO:0000256" key="2">
    <source>
        <dbReference type="PIRSR" id="PIRSR634015-3"/>
    </source>
</evidence>
<feature type="binding site" evidence="2">
    <location>
        <position position="365"/>
    </location>
    <ligand>
        <name>Zn(2+)</name>
        <dbReference type="ChEBI" id="CHEBI:29105"/>
        <note>catalytic</note>
    </ligand>
</feature>
<dbReference type="EMBL" id="SWBO01000014">
    <property type="protein sequence ID" value="TKB97097.1"/>
    <property type="molecule type" value="Genomic_DNA"/>
</dbReference>
<organism evidence="5 6">
    <name type="scientific">Pedobacter cryotolerans</name>
    <dbReference type="NCBI Taxonomy" id="2571270"/>
    <lineage>
        <taxon>Bacteria</taxon>
        <taxon>Pseudomonadati</taxon>
        <taxon>Bacteroidota</taxon>
        <taxon>Sphingobacteriia</taxon>
        <taxon>Sphingobacteriales</taxon>
        <taxon>Sphingobacteriaceae</taxon>
        <taxon>Pedobacter</taxon>
    </lineage>
</organism>
<feature type="active site" description="Proton acceptor" evidence="1">
    <location>
        <position position="366"/>
    </location>
</feature>
<dbReference type="PANTHER" id="PTHR45726">
    <property type="entry name" value="LEUKOTRIENE A-4 HYDROLASE"/>
    <property type="match status" value="1"/>
</dbReference>